<organism evidence="1 2">
    <name type="scientific">Porites evermanni</name>
    <dbReference type="NCBI Taxonomy" id="104178"/>
    <lineage>
        <taxon>Eukaryota</taxon>
        <taxon>Metazoa</taxon>
        <taxon>Cnidaria</taxon>
        <taxon>Anthozoa</taxon>
        <taxon>Hexacorallia</taxon>
        <taxon>Scleractinia</taxon>
        <taxon>Fungiina</taxon>
        <taxon>Poritidae</taxon>
        <taxon>Porites</taxon>
    </lineage>
</organism>
<gene>
    <name evidence="1" type="ORF">PEVE_00029092</name>
</gene>
<comment type="caution">
    <text evidence="1">The sequence shown here is derived from an EMBL/GenBank/DDBJ whole genome shotgun (WGS) entry which is preliminary data.</text>
</comment>
<proteinExistence type="predicted"/>
<dbReference type="EMBL" id="CALNXI010000405">
    <property type="protein sequence ID" value="CAH3026471.1"/>
    <property type="molecule type" value="Genomic_DNA"/>
</dbReference>
<keyword evidence="2" id="KW-1185">Reference proteome</keyword>
<protein>
    <submittedName>
        <fullName evidence="1">Uncharacterized protein</fullName>
    </submittedName>
</protein>
<name>A0ABN8MA17_9CNID</name>
<sequence length="239" mass="27159">MTEKGLDYRKQLLERDCDLALKIWKDQVQTARSLVSPKRKRQSSKTSNQVANLNSDCRLFSRLHIACQAREGNLEELFKHENSSSVLALSRNEKKSTGQKSDLITCIEVNTAFERPSVDAVVLDGAAIVNMFPPGKCKTFKEYAETVFLPYIISYCTQNVKRNDLVWDRYLENSLKQGTREARGTGTCRHVCDDAAIPLNSKSFLRLDDNEKKLFEYLAARVQSLRLPDSEVICTAAWT</sequence>
<evidence type="ECO:0000313" key="1">
    <source>
        <dbReference type="EMBL" id="CAH3026471.1"/>
    </source>
</evidence>
<evidence type="ECO:0000313" key="2">
    <source>
        <dbReference type="Proteomes" id="UP001159427"/>
    </source>
</evidence>
<reference evidence="1 2" key="1">
    <citation type="submission" date="2022-05" db="EMBL/GenBank/DDBJ databases">
        <authorList>
            <consortium name="Genoscope - CEA"/>
            <person name="William W."/>
        </authorList>
    </citation>
    <scope>NUCLEOTIDE SEQUENCE [LARGE SCALE GENOMIC DNA]</scope>
</reference>
<dbReference type="Proteomes" id="UP001159427">
    <property type="component" value="Unassembled WGS sequence"/>
</dbReference>
<accession>A0ABN8MA17</accession>